<keyword evidence="2" id="KW-0812">Transmembrane</keyword>
<keyword evidence="2" id="KW-0472">Membrane</keyword>
<dbReference type="NCBIfam" id="NF033493">
    <property type="entry name" value="MetS_like_NSS"/>
    <property type="match status" value="1"/>
</dbReference>
<evidence type="ECO:0000256" key="1">
    <source>
        <dbReference type="SAM" id="MobiDB-lite"/>
    </source>
</evidence>
<comment type="caution">
    <text evidence="3">The sequence shown here is derived from an EMBL/GenBank/DDBJ whole genome shotgun (WGS) entry which is preliminary data.</text>
</comment>
<evidence type="ECO:0008006" key="5">
    <source>
        <dbReference type="Google" id="ProtNLM"/>
    </source>
</evidence>
<name>A0ABP4VCD9_9MICO</name>
<evidence type="ECO:0000313" key="4">
    <source>
        <dbReference type="Proteomes" id="UP001501138"/>
    </source>
</evidence>
<reference evidence="4" key="1">
    <citation type="journal article" date="2019" name="Int. J. Syst. Evol. Microbiol.">
        <title>The Global Catalogue of Microorganisms (GCM) 10K type strain sequencing project: providing services to taxonomists for standard genome sequencing and annotation.</title>
        <authorList>
            <consortium name="The Broad Institute Genomics Platform"/>
            <consortium name="The Broad Institute Genome Sequencing Center for Infectious Disease"/>
            <person name="Wu L."/>
            <person name="Ma J."/>
        </authorList>
    </citation>
    <scope>NUCLEOTIDE SEQUENCE [LARGE SCALE GENOMIC DNA]</scope>
    <source>
        <strain evidence="4">JCM 15589</strain>
    </source>
</reference>
<gene>
    <name evidence="3" type="ORF">GCM10009809_17080</name>
</gene>
<sequence>MTTPAIMLMVLSLLIVWGGLVVSIFVLRARPERADYPAGGDDDHREDDHVVEHDT</sequence>
<dbReference type="EMBL" id="BAAAPM010000003">
    <property type="protein sequence ID" value="GAA1721995.1"/>
    <property type="molecule type" value="Genomic_DNA"/>
</dbReference>
<dbReference type="Pfam" id="PF16951">
    <property type="entry name" value="MaAIMP_sms"/>
    <property type="match status" value="1"/>
</dbReference>
<feature type="transmembrane region" description="Helical" evidence="2">
    <location>
        <begin position="6"/>
        <end position="27"/>
    </location>
</feature>
<keyword evidence="2" id="KW-1133">Transmembrane helix</keyword>
<accession>A0ABP4VCD9</accession>
<keyword evidence="4" id="KW-1185">Reference proteome</keyword>
<dbReference type="RefSeq" id="WP_344247590.1">
    <property type="nucleotide sequence ID" value="NZ_BAAAPM010000003.1"/>
</dbReference>
<evidence type="ECO:0000313" key="3">
    <source>
        <dbReference type="EMBL" id="GAA1721995.1"/>
    </source>
</evidence>
<feature type="region of interest" description="Disordered" evidence="1">
    <location>
        <begin position="34"/>
        <end position="55"/>
    </location>
</feature>
<dbReference type="Proteomes" id="UP001501138">
    <property type="component" value="Unassembled WGS sequence"/>
</dbReference>
<dbReference type="InterPro" id="IPR031596">
    <property type="entry name" value="MaAIMP_sms"/>
</dbReference>
<evidence type="ECO:0000256" key="2">
    <source>
        <dbReference type="SAM" id="Phobius"/>
    </source>
</evidence>
<organism evidence="3 4">
    <name type="scientific">Isoptericola hypogeus</name>
    <dbReference type="NCBI Taxonomy" id="300179"/>
    <lineage>
        <taxon>Bacteria</taxon>
        <taxon>Bacillati</taxon>
        <taxon>Actinomycetota</taxon>
        <taxon>Actinomycetes</taxon>
        <taxon>Micrococcales</taxon>
        <taxon>Promicromonosporaceae</taxon>
        <taxon>Isoptericola</taxon>
    </lineage>
</organism>
<protein>
    <recommendedName>
        <fullName evidence="5">Methionine/alanine importer small subunit</fullName>
    </recommendedName>
</protein>
<proteinExistence type="predicted"/>